<dbReference type="PANTHER" id="PTHR46825:SF8">
    <property type="entry name" value="BETA-LACTAMASE-RELATED"/>
    <property type="match status" value="1"/>
</dbReference>
<dbReference type="EMBL" id="MVHF01000007">
    <property type="protein sequence ID" value="ORA37044.1"/>
    <property type="molecule type" value="Genomic_DNA"/>
</dbReference>
<keyword evidence="3" id="KW-1185">Reference proteome</keyword>
<comment type="caution">
    <text evidence="2">The sequence shown here is derived from an EMBL/GenBank/DDBJ whole genome shotgun (WGS) entry which is preliminary data.</text>
</comment>
<dbReference type="AlphaFoldDB" id="A0A1X0B3Y3"/>
<feature type="domain" description="Beta-lactamase-related" evidence="1">
    <location>
        <begin position="13"/>
        <end position="347"/>
    </location>
</feature>
<organism evidence="2 3">
    <name type="scientific">Mycobacterium aquaticum</name>
    <dbReference type="NCBI Taxonomy" id="1927124"/>
    <lineage>
        <taxon>Bacteria</taxon>
        <taxon>Bacillati</taxon>
        <taxon>Actinomycetota</taxon>
        <taxon>Actinomycetes</taxon>
        <taxon>Mycobacteriales</taxon>
        <taxon>Mycobacteriaceae</taxon>
        <taxon>Mycobacterium</taxon>
    </lineage>
</organism>
<dbReference type="OrthoDB" id="3171327at2"/>
<protein>
    <recommendedName>
        <fullName evidence="1">Beta-lactamase-related domain-containing protein</fullName>
    </recommendedName>
</protein>
<evidence type="ECO:0000259" key="1">
    <source>
        <dbReference type="Pfam" id="PF00144"/>
    </source>
</evidence>
<dbReference type="InterPro" id="IPR001466">
    <property type="entry name" value="Beta-lactam-related"/>
</dbReference>
<gene>
    <name evidence="2" type="ORF">BST13_10160</name>
</gene>
<dbReference type="Pfam" id="PF00144">
    <property type="entry name" value="Beta-lactamase"/>
    <property type="match status" value="1"/>
</dbReference>
<dbReference type="Gene3D" id="3.40.710.10">
    <property type="entry name" value="DD-peptidase/beta-lactamase superfamily"/>
    <property type="match status" value="1"/>
</dbReference>
<proteinExistence type="predicted"/>
<dbReference type="InterPro" id="IPR050491">
    <property type="entry name" value="AmpC-like"/>
</dbReference>
<accession>A0A1X0B3Y3</accession>
<dbReference type="PANTHER" id="PTHR46825">
    <property type="entry name" value="D-ALANYL-D-ALANINE-CARBOXYPEPTIDASE/ENDOPEPTIDASE AMPH"/>
    <property type="match status" value="1"/>
</dbReference>
<dbReference type="STRING" id="1927124.BST13_10160"/>
<dbReference type="InterPro" id="IPR012338">
    <property type="entry name" value="Beta-lactam/transpept-like"/>
</dbReference>
<evidence type="ECO:0000313" key="2">
    <source>
        <dbReference type="EMBL" id="ORA37044.1"/>
    </source>
</evidence>
<dbReference type="SUPFAM" id="SSF56601">
    <property type="entry name" value="beta-lactamase/transpeptidase-like"/>
    <property type="match status" value="1"/>
</dbReference>
<evidence type="ECO:0000313" key="3">
    <source>
        <dbReference type="Proteomes" id="UP000192448"/>
    </source>
</evidence>
<dbReference type="Proteomes" id="UP000192448">
    <property type="component" value="Unassembled WGS sequence"/>
</dbReference>
<sequence>MGTPVVNVEKFASAIEARLNNSVVGYAFVVGGAAVPAVKHSAGSARTAANAPALPFLTSTPTGVGSVSKFITAIAAVQLLDRPDAGGVQGWNVLNANLDTPMYKALPPYWTLRNDIQQITFRDLLTHTSGLPAEGAQGEPGQDYFSLKNYLSPNPPAGSTPLASRGTARYSNFGFGLFRILLPNIVGLVPTDNPGQYEQQRATQYATQYQEILNDNIWGQLNITGPSQGTPAGNNHAFMYTYPGNTSGYDWSQWKYPGQTAPGEGQPLCAGAGTAWVSIDWFAPVLDSINKIDQRLLTLEQWEHMQGIGVPSGYQGLGMGIDQLSVNVNGNQYRWVEKNGGLGWFVTSGGGSLSASVAFFGSMQPTANPDNGPFYAALCINSDVSGGPGASNAWFYCQKCNSLFTSQSAGNLCPANGKAHTTGGQYIVSTAQQPGGQSGWRQCSKCAALCYEPGSTDPSQCKAGGRHTPTGNTFVLSQSGQSDTEHQANWRWCKNCGVLAYSGGAASAGSCAAGGAHQFVLSGSNYAVQVLIGADTVLFEAFKAATM</sequence>
<reference evidence="2 3" key="1">
    <citation type="submission" date="2017-02" db="EMBL/GenBank/DDBJ databases">
        <title>The new phylogeny of genus Mycobacterium.</title>
        <authorList>
            <person name="Tortoli E."/>
            <person name="Trovato A."/>
            <person name="Cirillo D.M."/>
        </authorList>
    </citation>
    <scope>NUCLEOTIDE SEQUENCE [LARGE SCALE GENOMIC DNA]</scope>
    <source>
        <strain evidence="2 3">RW6</strain>
    </source>
</reference>
<dbReference type="RefSeq" id="WP_158087137.1">
    <property type="nucleotide sequence ID" value="NZ_MVHF01000007.1"/>
</dbReference>
<name>A0A1X0B3Y3_9MYCO</name>